<organism evidence="1 2">
    <name type="scientific">Proteus vulgaris</name>
    <dbReference type="NCBI Taxonomy" id="585"/>
    <lineage>
        <taxon>Bacteria</taxon>
        <taxon>Pseudomonadati</taxon>
        <taxon>Pseudomonadota</taxon>
        <taxon>Gammaproteobacteria</taxon>
        <taxon>Enterobacterales</taxon>
        <taxon>Morganellaceae</taxon>
        <taxon>Proteus</taxon>
    </lineage>
</organism>
<name>A0A6G6SKI6_PROVU</name>
<sequence>MWPFKRKKIAEPLAPVEGVASIGIKIPRLDNQTTRFIMRARIIVFPDNQDVIF</sequence>
<evidence type="ECO:0000313" key="1">
    <source>
        <dbReference type="EMBL" id="QIF93569.1"/>
    </source>
</evidence>
<dbReference type="AlphaFoldDB" id="A0A6G6SKI6"/>
<evidence type="ECO:0000313" key="2">
    <source>
        <dbReference type="Proteomes" id="UP000503287"/>
    </source>
</evidence>
<dbReference type="RefSeq" id="WP_164526098.1">
    <property type="nucleotide sequence ID" value="NZ_CP047344.1"/>
</dbReference>
<dbReference type="Proteomes" id="UP000503287">
    <property type="component" value="Chromosome"/>
</dbReference>
<dbReference type="EMBL" id="CP047344">
    <property type="protein sequence ID" value="QIF93569.1"/>
    <property type="molecule type" value="Genomic_DNA"/>
</dbReference>
<accession>A0A6G6SKI6</accession>
<keyword evidence="2" id="KW-1185">Reference proteome</keyword>
<reference evidence="1 2" key="1">
    <citation type="submission" date="2020-01" db="EMBL/GenBank/DDBJ databases">
        <title>The genomic epidemiology of tigecycline resistance gene tet(X) variants in a swine farm in China.</title>
        <authorList>
            <person name="Peng K."/>
            <person name="Li R."/>
        </authorList>
    </citation>
    <scope>NUCLEOTIDE SEQUENCE [LARGE SCALE GENOMIC DNA]</scope>
    <source>
        <strain evidence="1 2">ZN3</strain>
    </source>
</reference>
<protein>
    <submittedName>
        <fullName evidence="1">Uncharacterized protein</fullName>
    </submittedName>
</protein>
<proteinExistence type="predicted"/>
<gene>
    <name evidence="1" type="ORF">GTH24_06550</name>
</gene>